<dbReference type="GO" id="GO:0061630">
    <property type="term" value="F:ubiquitin protein ligase activity"/>
    <property type="evidence" value="ECO:0007669"/>
    <property type="project" value="UniProtKB-UniRule"/>
</dbReference>
<comment type="pathway">
    <text evidence="2 5">Protein modification; protein ubiquitination.</text>
</comment>
<dbReference type="CDD" id="cd16664">
    <property type="entry name" value="RING-Ubox_PUB"/>
    <property type="match status" value="1"/>
</dbReference>
<dbReference type="InterPro" id="IPR016024">
    <property type="entry name" value="ARM-type_fold"/>
</dbReference>
<dbReference type="InterPro" id="IPR045185">
    <property type="entry name" value="PUB22/23/24-like"/>
</dbReference>
<gene>
    <name evidence="7" type="ORF">RIF29_42468</name>
</gene>
<evidence type="ECO:0000256" key="3">
    <source>
        <dbReference type="ARBA" id="ARBA00022679"/>
    </source>
</evidence>
<dbReference type="PROSITE" id="PS51698">
    <property type="entry name" value="U_BOX"/>
    <property type="match status" value="1"/>
</dbReference>
<accession>A0AAN9E9W4</accession>
<dbReference type="SMART" id="SM00504">
    <property type="entry name" value="Ubox"/>
    <property type="match status" value="1"/>
</dbReference>
<dbReference type="Gene3D" id="3.30.40.10">
    <property type="entry name" value="Zinc/RING finger domain, C3HC4 (zinc finger)"/>
    <property type="match status" value="1"/>
</dbReference>
<dbReference type="Pfam" id="PF04564">
    <property type="entry name" value="U-box"/>
    <property type="match status" value="1"/>
</dbReference>
<dbReference type="Gene3D" id="1.25.10.10">
    <property type="entry name" value="Leucine-rich Repeat Variant"/>
    <property type="match status" value="1"/>
</dbReference>
<dbReference type="EMBL" id="JAYWIO010000008">
    <property type="protein sequence ID" value="KAK7247583.1"/>
    <property type="molecule type" value="Genomic_DNA"/>
</dbReference>
<keyword evidence="3 5" id="KW-0808">Transferase</keyword>
<dbReference type="Pfam" id="PF25598">
    <property type="entry name" value="ARM_PUB"/>
    <property type="match status" value="1"/>
</dbReference>
<proteinExistence type="predicted"/>
<evidence type="ECO:0000256" key="4">
    <source>
        <dbReference type="ARBA" id="ARBA00022786"/>
    </source>
</evidence>
<comment type="function">
    <text evidence="5">Functions as an E3 ubiquitin ligase.</text>
</comment>
<comment type="catalytic activity">
    <reaction evidence="1 5">
        <text>S-ubiquitinyl-[E2 ubiquitin-conjugating enzyme]-L-cysteine + [acceptor protein]-L-lysine = [E2 ubiquitin-conjugating enzyme]-L-cysteine + N(6)-ubiquitinyl-[acceptor protein]-L-lysine.</text>
        <dbReference type="EC" id="2.3.2.27"/>
    </reaction>
</comment>
<comment type="caution">
    <text evidence="7">The sequence shown here is derived from an EMBL/GenBank/DDBJ whole genome shotgun (WGS) entry which is preliminary data.</text>
</comment>
<dbReference type="EC" id="2.3.2.27" evidence="5"/>
<reference evidence="7 8" key="1">
    <citation type="submission" date="2024-01" db="EMBL/GenBank/DDBJ databases">
        <title>The genomes of 5 underutilized Papilionoideae crops provide insights into root nodulation and disease resistanc.</title>
        <authorList>
            <person name="Yuan L."/>
        </authorList>
    </citation>
    <scope>NUCLEOTIDE SEQUENCE [LARGE SCALE GENOMIC DNA]</scope>
    <source>
        <strain evidence="7">ZHUSHIDOU_FW_LH</strain>
        <tissue evidence="7">Leaf</tissue>
    </source>
</reference>
<dbReference type="PANTHER" id="PTHR22849">
    <property type="entry name" value="WDSAM1 PROTEIN"/>
    <property type="match status" value="1"/>
</dbReference>
<dbReference type="Proteomes" id="UP001372338">
    <property type="component" value="Unassembled WGS sequence"/>
</dbReference>
<keyword evidence="4 5" id="KW-0833">Ubl conjugation pathway</keyword>
<dbReference type="InterPro" id="IPR011989">
    <property type="entry name" value="ARM-like"/>
</dbReference>
<dbReference type="FunFam" id="3.30.40.10:FF:000442">
    <property type="entry name" value="RING-type E3 ubiquitin transferase"/>
    <property type="match status" value="1"/>
</dbReference>
<dbReference type="AlphaFoldDB" id="A0AAN9E9W4"/>
<sequence length="403" mass="44464">MNKDQMTIPHLFRCPISLDLFEDPVTLCTGQTYDRSSIEKWLSAGNLTCPVTMQKLHDPSIVPNHTLRHLIRQWLQIGPQFDPGNSPTTTIESLAAIKGTLESHEGALEDKVPALEKIEVLLSDEYCSFEKSCFLQLGFLPLLLELVFGTSEAQVSKTHMEFIELALCCILKLLRLGTLEPLNMIQDESKLASFLLLFEKGTNSVKTSLCHLIESAAKAFQTEELCCILGNNHKLVHEIVQLVHQNCEVSEDAIKVISALCSLQGNIESLVREGAMDGIITYISSSGCERTQKNLAPLAMSIMEKLMVLESAKEALVNHPNGIKTLVKMVFRVSDQECSESAVEILLIVCGDSAGAREEAIKAGILTQLLLLLQSQCGTATKSKARILLKLLRSKWTEDNSSV</sequence>
<protein>
    <recommendedName>
        <fullName evidence="5 6">U-box domain-containing protein</fullName>
        <ecNumber evidence="5">2.3.2.27</ecNumber>
    </recommendedName>
    <alternativeName>
        <fullName evidence="5">RING-type E3 ubiquitin transferase PUB</fullName>
    </alternativeName>
</protein>
<dbReference type="InterPro" id="IPR013083">
    <property type="entry name" value="Znf_RING/FYVE/PHD"/>
</dbReference>
<dbReference type="SUPFAM" id="SSF57850">
    <property type="entry name" value="RING/U-box"/>
    <property type="match status" value="1"/>
</dbReference>
<dbReference type="GO" id="GO:0016567">
    <property type="term" value="P:protein ubiquitination"/>
    <property type="evidence" value="ECO:0007669"/>
    <property type="project" value="UniProtKB-UniRule"/>
</dbReference>
<name>A0AAN9E9W4_CROPI</name>
<dbReference type="PANTHER" id="PTHR22849:SF103">
    <property type="entry name" value="U-BOX DOMAIN-CONTAINING PROTEIN"/>
    <property type="match status" value="1"/>
</dbReference>
<dbReference type="InterPro" id="IPR058678">
    <property type="entry name" value="ARM_PUB"/>
</dbReference>
<organism evidence="7 8">
    <name type="scientific">Crotalaria pallida</name>
    <name type="common">Smooth rattlebox</name>
    <name type="synonym">Crotalaria striata</name>
    <dbReference type="NCBI Taxonomy" id="3830"/>
    <lineage>
        <taxon>Eukaryota</taxon>
        <taxon>Viridiplantae</taxon>
        <taxon>Streptophyta</taxon>
        <taxon>Embryophyta</taxon>
        <taxon>Tracheophyta</taxon>
        <taxon>Spermatophyta</taxon>
        <taxon>Magnoliopsida</taxon>
        <taxon>eudicotyledons</taxon>
        <taxon>Gunneridae</taxon>
        <taxon>Pentapetalae</taxon>
        <taxon>rosids</taxon>
        <taxon>fabids</taxon>
        <taxon>Fabales</taxon>
        <taxon>Fabaceae</taxon>
        <taxon>Papilionoideae</taxon>
        <taxon>50 kb inversion clade</taxon>
        <taxon>genistoids sensu lato</taxon>
        <taxon>core genistoids</taxon>
        <taxon>Crotalarieae</taxon>
        <taxon>Crotalaria</taxon>
    </lineage>
</organism>
<feature type="domain" description="U-box" evidence="6">
    <location>
        <begin position="7"/>
        <end position="81"/>
    </location>
</feature>
<evidence type="ECO:0000256" key="5">
    <source>
        <dbReference type="RuleBase" id="RU369093"/>
    </source>
</evidence>
<dbReference type="InterPro" id="IPR045210">
    <property type="entry name" value="RING-Ubox_PUB"/>
</dbReference>
<evidence type="ECO:0000313" key="8">
    <source>
        <dbReference type="Proteomes" id="UP001372338"/>
    </source>
</evidence>
<dbReference type="SUPFAM" id="SSF48371">
    <property type="entry name" value="ARM repeat"/>
    <property type="match status" value="1"/>
</dbReference>
<evidence type="ECO:0000259" key="6">
    <source>
        <dbReference type="PROSITE" id="PS51698"/>
    </source>
</evidence>
<evidence type="ECO:0000313" key="7">
    <source>
        <dbReference type="EMBL" id="KAK7247583.1"/>
    </source>
</evidence>
<evidence type="ECO:0000256" key="2">
    <source>
        <dbReference type="ARBA" id="ARBA00004906"/>
    </source>
</evidence>
<dbReference type="InterPro" id="IPR003613">
    <property type="entry name" value="Ubox_domain"/>
</dbReference>
<keyword evidence="8" id="KW-1185">Reference proteome</keyword>
<evidence type="ECO:0000256" key="1">
    <source>
        <dbReference type="ARBA" id="ARBA00000900"/>
    </source>
</evidence>